<evidence type="ECO:0008006" key="3">
    <source>
        <dbReference type="Google" id="ProtNLM"/>
    </source>
</evidence>
<proteinExistence type="predicted"/>
<reference evidence="1 2" key="1">
    <citation type="submission" date="2015-10" db="EMBL/GenBank/DDBJ databases">
        <authorList>
            <person name="Gilbert D.G."/>
        </authorList>
    </citation>
    <scope>NUCLEOTIDE SEQUENCE [LARGE SCALE GENOMIC DNA]</scope>
    <source>
        <strain evidence="1">COMA1</strain>
    </source>
</reference>
<keyword evidence="2" id="KW-1185">Reference proteome</keyword>
<accession>A0A0S4LGR3</accession>
<dbReference type="EMBL" id="CZQA01000009">
    <property type="protein sequence ID" value="CUS36755.1"/>
    <property type="molecule type" value="Genomic_DNA"/>
</dbReference>
<sequence>MKDVTKGLTISPSALPTPFQQELRQLSPNHLLELVTRLCLFRAERWGRRALFYEKHRDYFPRLSSSRFVSRCRLLEARYRALAQLVFLIPADEHLVPVHAVGVRQR</sequence>
<name>A0A0S4LGR3_9BACT</name>
<gene>
    <name evidence="1" type="ORF">COMA1_30225</name>
</gene>
<dbReference type="OrthoDB" id="9797220at2"/>
<dbReference type="RefSeq" id="WP_090749289.1">
    <property type="nucleotide sequence ID" value="NZ_CZQA01000009.1"/>
</dbReference>
<evidence type="ECO:0000313" key="1">
    <source>
        <dbReference type="EMBL" id="CUS36755.1"/>
    </source>
</evidence>
<organism evidence="1 2">
    <name type="scientific">Candidatus Nitrospira nitrosa</name>
    <dbReference type="NCBI Taxonomy" id="1742972"/>
    <lineage>
        <taxon>Bacteria</taxon>
        <taxon>Pseudomonadati</taxon>
        <taxon>Nitrospirota</taxon>
        <taxon>Nitrospiria</taxon>
        <taxon>Nitrospirales</taxon>
        <taxon>Nitrospiraceae</taxon>
        <taxon>Nitrospira</taxon>
    </lineage>
</organism>
<protein>
    <recommendedName>
        <fullName evidence="3">Transposase</fullName>
    </recommendedName>
</protein>
<evidence type="ECO:0000313" key="2">
    <source>
        <dbReference type="Proteomes" id="UP000199032"/>
    </source>
</evidence>
<dbReference type="Proteomes" id="UP000199032">
    <property type="component" value="Unassembled WGS sequence"/>
</dbReference>
<dbReference type="AlphaFoldDB" id="A0A0S4LGR3"/>